<keyword evidence="6" id="KW-0238">DNA-binding</keyword>
<evidence type="ECO:0000256" key="6">
    <source>
        <dbReference type="ARBA" id="ARBA00023125"/>
    </source>
</evidence>
<evidence type="ECO:0000256" key="7">
    <source>
        <dbReference type="ARBA" id="ARBA00023204"/>
    </source>
</evidence>
<evidence type="ECO:0000256" key="1">
    <source>
        <dbReference type="ARBA" id="ARBA00022741"/>
    </source>
</evidence>
<keyword evidence="1" id="KW-0547">Nucleotide-binding</keyword>
<dbReference type="SUPFAM" id="SSF52540">
    <property type="entry name" value="P-loop containing nucleoside triphosphate hydrolases"/>
    <property type="match status" value="1"/>
</dbReference>
<dbReference type="PANTHER" id="PTHR47962">
    <property type="entry name" value="ATP-DEPENDENT HELICASE LHR-RELATED-RELATED"/>
    <property type="match status" value="1"/>
</dbReference>
<comment type="similarity">
    <text evidence="9">Belongs to the Lhr helicase family. Lhr-Core subfamily.</text>
</comment>
<dbReference type="GO" id="GO:0006281">
    <property type="term" value="P:DNA repair"/>
    <property type="evidence" value="ECO:0007669"/>
    <property type="project" value="UniProtKB-KW"/>
</dbReference>
<evidence type="ECO:0000256" key="4">
    <source>
        <dbReference type="ARBA" id="ARBA00022806"/>
    </source>
</evidence>
<evidence type="ECO:0000259" key="11">
    <source>
        <dbReference type="PROSITE" id="PS51194"/>
    </source>
</evidence>
<dbReference type="Gene3D" id="3.40.50.300">
    <property type="entry name" value="P-loop containing nucleotide triphosphate hydrolases"/>
    <property type="match status" value="2"/>
</dbReference>
<evidence type="ECO:0000256" key="5">
    <source>
        <dbReference type="ARBA" id="ARBA00022840"/>
    </source>
</evidence>
<keyword evidence="4 12" id="KW-0347">Helicase</keyword>
<evidence type="ECO:0000256" key="3">
    <source>
        <dbReference type="ARBA" id="ARBA00022801"/>
    </source>
</evidence>
<evidence type="ECO:0000256" key="8">
    <source>
        <dbReference type="ARBA" id="ARBA00023235"/>
    </source>
</evidence>
<organism evidence="12 13">
    <name type="scientific">Metallosphaera yellowstonensis MK1</name>
    <dbReference type="NCBI Taxonomy" id="671065"/>
    <lineage>
        <taxon>Archaea</taxon>
        <taxon>Thermoproteota</taxon>
        <taxon>Thermoprotei</taxon>
        <taxon>Sulfolobales</taxon>
        <taxon>Sulfolobaceae</taxon>
        <taxon>Metallosphaera</taxon>
    </lineage>
</organism>
<dbReference type="PROSITE" id="PS51192">
    <property type="entry name" value="HELICASE_ATP_BIND_1"/>
    <property type="match status" value="1"/>
</dbReference>
<dbReference type="RefSeq" id="WP_009075157.1">
    <property type="nucleotide sequence ID" value="NZ_JH597770.1"/>
</dbReference>
<protein>
    <submittedName>
        <fullName evidence="12">Lhr-like helicase</fullName>
    </submittedName>
</protein>
<dbReference type="InterPro" id="IPR001650">
    <property type="entry name" value="Helicase_C-like"/>
</dbReference>
<dbReference type="STRING" id="671065.MetMK1DRAFT_00030250"/>
<feature type="domain" description="Helicase ATP-binding" evidence="10">
    <location>
        <begin position="40"/>
        <end position="231"/>
    </location>
</feature>
<dbReference type="EMBL" id="JH597770">
    <property type="protein sequence ID" value="EHP68582.1"/>
    <property type="molecule type" value="Genomic_DNA"/>
</dbReference>
<evidence type="ECO:0000313" key="13">
    <source>
        <dbReference type="Proteomes" id="UP000003980"/>
    </source>
</evidence>
<dbReference type="Pfam" id="PF00270">
    <property type="entry name" value="DEAD"/>
    <property type="match status" value="1"/>
</dbReference>
<keyword evidence="13" id="KW-1185">Reference proteome</keyword>
<dbReference type="PIRSF" id="PIRSF037307">
    <property type="entry name" value="Lhr-like_helic_prd"/>
    <property type="match status" value="1"/>
</dbReference>
<evidence type="ECO:0000256" key="9">
    <source>
        <dbReference type="ARBA" id="ARBA00093467"/>
    </source>
</evidence>
<dbReference type="InterPro" id="IPR011545">
    <property type="entry name" value="DEAD/DEAH_box_helicase_dom"/>
</dbReference>
<evidence type="ECO:0000256" key="2">
    <source>
        <dbReference type="ARBA" id="ARBA00022763"/>
    </source>
</evidence>
<proteinExistence type="inferred from homology"/>
<dbReference type="InterPro" id="IPR017170">
    <property type="entry name" value="Lhr-like"/>
</dbReference>
<dbReference type="InterPro" id="IPR013701">
    <property type="entry name" value="Lhr-like_DEAD/DEAH_assoc"/>
</dbReference>
<dbReference type="PANTHER" id="PTHR47962:SF6">
    <property type="entry name" value="LARGE HELICASE-RELATED PROTEIN"/>
    <property type="match status" value="1"/>
</dbReference>
<feature type="domain" description="Helicase C-terminal" evidence="11">
    <location>
        <begin position="248"/>
        <end position="420"/>
    </location>
</feature>
<accession>H2C8V6</accession>
<dbReference type="PROSITE" id="PS51194">
    <property type="entry name" value="HELICASE_CTER"/>
    <property type="match status" value="1"/>
</dbReference>
<dbReference type="NCBIfam" id="NF010338">
    <property type="entry name" value="PRK13767.1"/>
    <property type="match status" value="1"/>
</dbReference>
<dbReference type="GO" id="GO:0003677">
    <property type="term" value="F:DNA binding"/>
    <property type="evidence" value="ECO:0007669"/>
    <property type="project" value="UniProtKB-KW"/>
</dbReference>
<dbReference type="Pfam" id="PF19306">
    <property type="entry name" value="WHD_Lhr"/>
    <property type="match status" value="1"/>
</dbReference>
<keyword evidence="7" id="KW-0234">DNA repair</keyword>
<dbReference type="Proteomes" id="UP000003980">
    <property type="component" value="Unassembled WGS sequence"/>
</dbReference>
<dbReference type="eggNOG" id="arCOG00557">
    <property type="taxonomic scope" value="Archaea"/>
</dbReference>
<evidence type="ECO:0000313" key="12">
    <source>
        <dbReference type="EMBL" id="EHP68582.1"/>
    </source>
</evidence>
<dbReference type="CDD" id="cd17922">
    <property type="entry name" value="DEXHc_LHR-like"/>
    <property type="match status" value="1"/>
</dbReference>
<evidence type="ECO:0000259" key="10">
    <source>
        <dbReference type="PROSITE" id="PS51192"/>
    </source>
</evidence>
<dbReference type="GO" id="GO:0004386">
    <property type="term" value="F:helicase activity"/>
    <property type="evidence" value="ECO:0007669"/>
    <property type="project" value="UniProtKB-KW"/>
</dbReference>
<dbReference type="GO" id="GO:0016887">
    <property type="term" value="F:ATP hydrolysis activity"/>
    <property type="evidence" value="ECO:0007669"/>
    <property type="project" value="TreeGrafter"/>
</dbReference>
<keyword evidence="5" id="KW-0067">ATP-binding</keyword>
<dbReference type="SMART" id="SM00487">
    <property type="entry name" value="DEXDc"/>
    <property type="match status" value="1"/>
</dbReference>
<keyword evidence="3" id="KW-0378">Hydrolase</keyword>
<dbReference type="InterPro" id="IPR052511">
    <property type="entry name" value="ATP-dep_Helicase"/>
</dbReference>
<reference evidence="12 13" key="1">
    <citation type="submission" date="2012-01" db="EMBL/GenBank/DDBJ databases">
        <title>Improved High-Quality Draft sequence of Metallosphaera yellowstonensis MK1.</title>
        <authorList>
            <consortium name="US DOE Joint Genome Institute"/>
            <person name="Lucas S."/>
            <person name="Han J."/>
            <person name="Cheng J.-F."/>
            <person name="Goodwin L."/>
            <person name="Pitluck S."/>
            <person name="Peters L."/>
            <person name="Teshima H."/>
            <person name="Detter J.C."/>
            <person name="Han C."/>
            <person name="Tapia R."/>
            <person name="Land M."/>
            <person name="Hauser L."/>
            <person name="Kyrpides N."/>
            <person name="Kozubal M."/>
            <person name="Macur R.E."/>
            <person name="Jay Z."/>
            <person name="Inskeep W."/>
            <person name="Woyke T."/>
        </authorList>
    </citation>
    <scope>NUCLEOTIDE SEQUENCE [LARGE SCALE GENOMIC DNA]</scope>
    <source>
        <strain evidence="12 13">MK1</strain>
    </source>
</reference>
<dbReference type="AlphaFoldDB" id="H2C8V6"/>
<gene>
    <name evidence="12" type="ORF">MetMK1DRAFT_00030250</name>
</gene>
<dbReference type="HOGENOM" id="CLU_002025_0_0_2"/>
<dbReference type="SMART" id="SM00490">
    <property type="entry name" value="HELICc"/>
    <property type="match status" value="1"/>
</dbReference>
<dbReference type="GO" id="GO:0140097">
    <property type="term" value="F:catalytic activity, acting on DNA"/>
    <property type="evidence" value="ECO:0007669"/>
    <property type="project" value="UniProtKB-ARBA"/>
</dbReference>
<dbReference type="Pfam" id="PF00271">
    <property type="entry name" value="Helicase_C"/>
    <property type="match status" value="1"/>
</dbReference>
<dbReference type="CDD" id="cd18796">
    <property type="entry name" value="SF2_C_LHR"/>
    <property type="match status" value="1"/>
</dbReference>
<dbReference type="InterPro" id="IPR014001">
    <property type="entry name" value="Helicase_ATP-bd"/>
</dbReference>
<keyword evidence="8" id="KW-0413">Isomerase</keyword>
<dbReference type="OrthoDB" id="372104at2157"/>
<dbReference type="GO" id="GO:0005524">
    <property type="term" value="F:ATP binding"/>
    <property type="evidence" value="ECO:0007669"/>
    <property type="project" value="UniProtKB-KW"/>
</dbReference>
<sequence length="872" mass="99046">MSIPSDGSSDEEVLRLLRPYVAQWFVEKYGALTPPQRSSIPAIKMGKNVLISSPTGSGKTLAAFLGILDTLLELAERGELEDKIYAVYISPLRALNNDMYKNLIQPLNEIKGRINLQKEIRVGVRTSDTSQYDKQKMLRHPPHILITTPESFAISLVSPKFGKLLKGVKWIIIDEIHELASSKRGSFLSSFLELFEGLIADSPPVRIGLSATISPLEEVAKFLVGVGRECQIVDARFMKGLDLKVISPVKDLVDATEDEVNEGIYDTILEEVKKHRTTLIFTNTRSAAERVSYKLRKLIEKEKLFDADLVGAHHSSLSRDVRLEIENKLKNGELKVVVSSTSLELGIDIGYIDLVLLLSSPKSVSRLLQRIGRAGHHIRQTSKGRVIVVDRDDLVECSVLTKLAKERKIDNIHIPLKPLDVLVQAILAATLIKEINREELFTVIKRSYTFSSLTVEEFDQVVDYLLGKYGLDSRNIYPKIRDTDGKLRPKRGARMIFYMNSGTIPDESMIPVFTDNNKYVGNLEEEFVEILGPGDVFILGGKTFEFLYSKGNKIVVRPAEGQRPTVPSWFSEMLPLAIESAKEISKFRGKVANMIRLGKNEREVVEWIARELGVAQHAARSIYKYILEEFLFTGGVIPNERLILVEIYDDEEDRRNFIFHALFGRRALDALSRVVAWKVGNDLKVDVKTSITDNGFVLTIPGLVDYNIVEAFLSIDPSEMYPILEDVTLRTEMIKRRFRHTAERSLMLLRRYKGRETSIDRRQLNSETLLNVVKEIEGFPILRETFREILEDYMDIRSATEILKDVREGRIEVKAIGPNRVPSPFAHSILAKEYSDIVHASDKREFLKRMHEKVMEFLKERGVDLNLSYTEV</sequence>
<keyword evidence="2" id="KW-0227">DNA damage</keyword>
<dbReference type="InterPro" id="IPR045628">
    <property type="entry name" value="Lhr_WH_dom"/>
</dbReference>
<dbReference type="InterPro" id="IPR027417">
    <property type="entry name" value="P-loop_NTPase"/>
</dbReference>
<dbReference type="Pfam" id="PF08494">
    <property type="entry name" value="DEAD_assoc"/>
    <property type="match status" value="1"/>
</dbReference>
<name>H2C8V6_9CREN</name>